<reference evidence="2 3" key="1">
    <citation type="journal article" date="2013" name="Curr. Biol.">
        <title>Shared signatures of parasitism and phylogenomics unite Cryptomycota and microsporidia.</title>
        <authorList>
            <person name="James T.Y."/>
            <person name="Pelin A."/>
            <person name="Bonen L."/>
            <person name="Ahrendt S."/>
            <person name="Sain D."/>
            <person name="Corradi N."/>
            <person name="Stajich J.E."/>
        </authorList>
    </citation>
    <scope>NUCLEOTIDE SEQUENCE [LARGE SCALE GENOMIC DNA]</scope>
    <source>
        <strain evidence="2 3">CSF55</strain>
    </source>
</reference>
<dbReference type="AlphaFoldDB" id="A0A075AVS5"/>
<dbReference type="Proteomes" id="UP000030755">
    <property type="component" value="Unassembled WGS sequence"/>
</dbReference>
<evidence type="ECO:0000313" key="3">
    <source>
        <dbReference type="Proteomes" id="UP000030755"/>
    </source>
</evidence>
<protein>
    <submittedName>
        <fullName evidence="2">Uncharacterized protein</fullName>
    </submittedName>
</protein>
<keyword evidence="3" id="KW-1185">Reference proteome</keyword>
<gene>
    <name evidence="2" type="ORF">O9G_006195</name>
</gene>
<evidence type="ECO:0000313" key="2">
    <source>
        <dbReference type="EMBL" id="EPZ32594.1"/>
    </source>
</evidence>
<sequence>MPANVLIDYLARSHSKSTKIKEVDALLILMKKMREDEGLRRLLRVREAAEVEGVKSECVNSEGDFRALKSENKPLKASSKKTEEERQRNRVI</sequence>
<name>A0A075AVS5_ROZAC</name>
<dbReference type="EMBL" id="KE561136">
    <property type="protein sequence ID" value="EPZ32594.1"/>
    <property type="molecule type" value="Genomic_DNA"/>
</dbReference>
<accession>A0A075AVS5</accession>
<feature type="region of interest" description="Disordered" evidence="1">
    <location>
        <begin position="69"/>
        <end position="92"/>
    </location>
</feature>
<proteinExistence type="predicted"/>
<evidence type="ECO:0000256" key="1">
    <source>
        <dbReference type="SAM" id="MobiDB-lite"/>
    </source>
</evidence>
<organism evidence="2 3">
    <name type="scientific">Rozella allomycis (strain CSF55)</name>
    <dbReference type="NCBI Taxonomy" id="988480"/>
    <lineage>
        <taxon>Eukaryota</taxon>
        <taxon>Fungi</taxon>
        <taxon>Fungi incertae sedis</taxon>
        <taxon>Cryptomycota</taxon>
        <taxon>Cryptomycota incertae sedis</taxon>
        <taxon>Rozella</taxon>
    </lineage>
</organism>
<dbReference type="HOGENOM" id="CLU_2414522_0_0_1"/>